<sequence>MEIKKTDELHRKACEEGKDSYIDPETGYLVFTELFHKRRGQCCNSGCRHCPYKKKEKTPN</sequence>
<evidence type="ECO:0000313" key="1">
    <source>
        <dbReference type="EMBL" id="KYG62747.1"/>
    </source>
</evidence>
<evidence type="ECO:0000313" key="2">
    <source>
        <dbReference type="Proteomes" id="UP000075799"/>
    </source>
</evidence>
<dbReference type="PANTHER" id="PTHR21037:SF2">
    <property type="entry name" value="SIMILAR TO NOVEL PROTEIN"/>
    <property type="match status" value="1"/>
</dbReference>
<accession>A0A161QEQ5</accession>
<gene>
    <name evidence="1" type="ORF">AZI87_15810</name>
</gene>
<proteinExistence type="predicted"/>
<organism evidence="1 2">
    <name type="scientific">Bdellovibrio bacteriovorus</name>
    <dbReference type="NCBI Taxonomy" id="959"/>
    <lineage>
        <taxon>Bacteria</taxon>
        <taxon>Pseudomonadati</taxon>
        <taxon>Bdellovibrionota</taxon>
        <taxon>Bdellovibrionia</taxon>
        <taxon>Bdellovibrionales</taxon>
        <taxon>Pseudobdellovibrionaceae</taxon>
        <taxon>Bdellovibrio</taxon>
    </lineage>
</organism>
<dbReference type="InterPro" id="IPR040807">
    <property type="entry name" value="DUF5522"/>
</dbReference>
<reference evidence="1 2" key="1">
    <citation type="submission" date="2016-03" db="EMBL/GenBank/DDBJ databases">
        <authorList>
            <person name="Ploux O."/>
        </authorList>
    </citation>
    <scope>NUCLEOTIDE SEQUENCE [LARGE SCALE GENOMIC DNA]</scope>
    <source>
        <strain evidence="1 2">EC13</strain>
    </source>
</reference>
<dbReference type="Proteomes" id="UP000075799">
    <property type="component" value="Unassembled WGS sequence"/>
</dbReference>
<dbReference type="Pfam" id="PF17653">
    <property type="entry name" value="DUF5522"/>
    <property type="match status" value="1"/>
</dbReference>
<protein>
    <submittedName>
        <fullName evidence="1">Uncharacterized protein</fullName>
    </submittedName>
</protein>
<dbReference type="PANTHER" id="PTHR21037">
    <property type="entry name" value="39S RIBOSOMAL PROTEIN L14, MITOCHONDRIAL"/>
    <property type="match status" value="1"/>
</dbReference>
<dbReference type="RefSeq" id="WP_063209057.1">
    <property type="nucleotide sequence ID" value="NZ_LUKD01000008.1"/>
</dbReference>
<dbReference type="AlphaFoldDB" id="A0A161QEQ5"/>
<name>A0A161QEQ5_BDEBC</name>
<comment type="caution">
    <text evidence="1">The sequence shown here is derived from an EMBL/GenBank/DDBJ whole genome shotgun (WGS) entry which is preliminary data.</text>
</comment>
<dbReference type="OrthoDB" id="9800168at2"/>
<dbReference type="EMBL" id="LUKD01000008">
    <property type="protein sequence ID" value="KYG62747.1"/>
    <property type="molecule type" value="Genomic_DNA"/>
</dbReference>